<dbReference type="NCBIfam" id="NF038262">
    <property type="entry name" value="SiaB_fam_kinase"/>
    <property type="match status" value="1"/>
</dbReference>
<dbReference type="EMBL" id="CP028519">
    <property type="protein sequence ID" value="AVY93425.1"/>
    <property type="molecule type" value="Genomic_DNA"/>
</dbReference>
<reference evidence="1 2" key="1">
    <citation type="submission" date="2018-04" db="EMBL/GenBank/DDBJ databases">
        <title>Denitrifier Microvirgula.</title>
        <authorList>
            <person name="Anderson E."/>
            <person name="Jang J."/>
            <person name="Ishii S."/>
        </authorList>
    </citation>
    <scope>NUCLEOTIDE SEQUENCE [LARGE SCALE GENOMIC DNA]</scope>
    <source>
        <strain evidence="1 2">BE2.4</strain>
    </source>
</reference>
<organism evidence="1 2">
    <name type="scientific">Microvirgula aerodenitrificans</name>
    <dbReference type="NCBI Taxonomy" id="57480"/>
    <lineage>
        <taxon>Bacteria</taxon>
        <taxon>Pseudomonadati</taxon>
        <taxon>Pseudomonadota</taxon>
        <taxon>Betaproteobacteria</taxon>
        <taxon>Neisseriales</taxon>
        <taxon>Aquaspirillaceae</taxon>
        <taxon>Microvirgula</taxon>
    </lineage>
</organism>
<evidence type="ECO:0000313" key="2">
    <source>
        <dbReference type="Proteomes" id="UP000244173"/>
    </source>
</evidence>
<protein>
    <submittedName>
        <fullName evidence="1">Uncharacterized protein</fullName>
    </submittedName>
</protein>
<evidence type="ECO:0000313" key="1">
    <source>
        <dbReference type="EMBL" id="AVY93425.1"/>
    </source>
</evidence>
<dbReference type="InterPro" id="IPR046239">
    <property type="entry name" value="DUF6272"/>
</dbReference>
<gene>
    <name evidence="1" type="ORF">DAI18_04725</name>
</gene>
<dbReference type="Proteomes" id="UP000244173">
    <property type="component" value="Chromosome"/>
</dbReference>
<sequence>MLQHFARFRELAAEHQVVFFYNGTFSQPVIAAMADALRARLTVQGAAGVRQRKLFSSFIEMAQNIVHYSAACVGSPDQRDHELRDGALYVGERDGQHVIVCGNLMDALEVPRLTARLEPLRRMSSEEIRAQYRQALRAENEATSKGAGLGFLTVARDAAEPIEYRFAASPAHPGHVMFYLQAII</sequence>
<dbReference type="Pfam" id="PF19788">
    <property type="entry name" value="DUF6272"/>
    <property type="match status" value="1"/>
</dbReference>
<dbReference type="STRING" id="1122240.GCA_000620105_00686"/>
<proteinExistence type="predicted"/>
<keyword evidence="2" id="KW-1185">Reference proteome</keyword>
<dbReference type="OrthoDB" id="5365713at2"/>
<accession>A0A2S0P7X0</accession>
<name>A0A2S0P7X0_9NEIS</name>
<dbReference type="AlphaFoldDB" id="A0A2S0P7X0"/>
<dbReference type="KEGG" id="maer:DAI18_04725"/>